<feature type="domain" description="Bifunctional inhibitor/plant lipid transfer protein/seed storage helical" evidence="2">
    <location>
        <begin position="18"/>
        <end position="108"/>
    </location>
</feature>
<dbReference type="InterPro" id="IPR016140">
    <property type="entry name" value="Bifunc_inhib/LTP/seed_store"/>
</dbReference>
<dbReference type="InterPro" id="IPR036312">
    <property type="entry name" value="Bifun_inhib/LTP/seed_sf"/>
</dbReference>
<sequence>MAVSWAGTVILVVVVVVVAACVSEVPMGRGDLSPAQCKEEQRLLVNACRAVIFGLSPSPSCCERVRATHVECVCPVITPQLAALIGVERTTIKQIESCGRTVPHNFKCGSITTP</sequence>
<name>A0A6J1AJ92_9ROSI</name>
<keyword evidence="3" id="KW-1185">Reference proteome</keyword>
<dbReference type="Pfam" id="PF14368">
    <property type="entry name" value="LTP_2"/>
    <property type="match status" value="1"/>
</dbReference>
<evidence type="ECO:0000313" key="3">
    <source>
        <dbReference type="Proteomes" id="UP000504621"/>
    </source>
</evidence>
<dbReference type="PANTHER" id="PTHR33286">
    <property type="entry name" value="BIFUNCTIONAL INHIBITOR/LIPID-TRANSFER PROTEIN/SEED STORAGE 2S ALBUMIN SUPERFAMILY PROTEIN"/>
    <property type="match status" value="1"/>
</dbReference>
<reference evidence="4" key="1">
    <citation type="submission" date="2025-08" db="UniProtKB">
        <authorList>
            <consortium name="RefSeq"/>
        </authorList>
    </citation>
    <scope>IDENTIFICATION</scope>
    <source>
        <tissue evidence="4">Leaf</tissue>
    </source>
</reference>
<dbReference type="Proteomes" id="UP000504621">
    <property type="component" value="Unplaced"/>
</dbReference>
<dbReference type="AlphaFoldDB" id="A0A6J1AJ92"/>
<dbReference type="SUPFAM" id="SSF47699">
    <property type="entry name" value="Bifunctional inhibitor/lipid-transfer protein/seed storage 2S albumin"/>
    <property type="match status" value="1"/>
</dbReference>
<feature type="chain" id="PRO_5026704581" evidence="1">
    <location>
        <begin position="20"/>
        <end position="114"/>
    </location>
</feature>
<organism evidence="3 4">
    <name type="scientific">Herrania umbratica</name>
    <dbReference type="NCBI Taxonomy" id="108875"/>
    <lineage>
        <taxon>Eukaryota</taxon>
        <taxon>Viridiplantae</taxon>
        <taxon>Streptophyta</taxon>
        <taxon>Embryophyta</taxon>
        <taxon>Tracheophyta</taxon>
        <taxon>Spermatophyta</taxon>
        <taxon>Magnoliopsida</taxon>
        <taxon>eudicotyledons</taxon>
        <taxon>Gunneridae</taxon>
        <taxon>Pentapetalae</taxon>
        <taxon>rosids</taxon>
        <taxon>malvids</taxon>
        <taxon>Malvales</taxon>
        <taxon>Malvaceae</taxon>
        <taxon>Byttnerioideae</taxon>
        <taxon>Herrania</taxon>
    </lineage>
</organism>
<gene>
    <name evidence="4" type="primary">LOC110418292</name>
</gene>
<dbReference type="RefSeq" id="XP_021286654.1">
    <property type="nucleotide sequence ID" value="XM_021430979.1"/>
</dbReference>
<keyword evidence="1" id="KW-0732">Signal</keyword>
<protein>
    <submittedName>
        <fullName evidence="4">Uncharacterized protein LOC110418292</fullName>
    </submittedName>
</protein>
<dbReference type="OrthoDB" id="1885440at2759"/>
<evidence type="ECO:0000313" key="4">
    <source>
        <dbReference type="RefSeq" id="XP_021286654.1"/>
    </source>
</evidence>
<feature type="signal peptide" evidence="1">
    <location>
        <begin position="1"/>
        <end position="19"/>
    </location>
</feature>
<dbReference type="PANTHER" id="PTHR33286:SF7">
    <property type="entry name" value="BIFUNCTIONAL INHIBITOR_PLANT LIPID TRANSFER PROTEIN_SEED STORAGE HELICAL DOMAIN-CONTAINING PROTEIN"/>
    <property type="match status" value="1"/>
</dbReference>
<dbReference type="GeneID" id="110418292"/>
<proteinExistence type="predicted"/>
<accession>A0A6J1AJ92</accession>
<evidence type="ECO:0000259" key="2">
    <source>
        <dbReference type="Pfam" id="PF14368"/>
    </source>
</evidence>
<dbReference type="Gene3D" id="1.10.110.10">
    <property type="entry name" value="Plant lipid-transfer and hydrophobic proteins"/>
    <property type="match status" value="1"/>
</dbReference>
<evidence type="ECO:0000256" key="1">
    <source>
        <dbReference type="SAM" id="SignalP"/>
    </source>
</evidence>